<accession>A0A838BVQ0</accession>
<evidence type="ECO:0000313" key="2">
    <source>
        <dbReference type="EMBL" id="MBA1159428.1"/>
    </source>
</evidence>
<keyword evidence="3" id="KW-1185">Reference proteome</keyword>
<protein>
    <submittedName>
        <fullName evidence="2">Uncharacterized protein</fullName>
    </submittedName>
</protein>
<dbReference type="AlphaFoldDB" id="A0A838BVQ0"/>
<feature type="region of interest" description="Disordered" evidence="1">
    <location>
        <begin position="30"/>
        <end position="51"/>
    </location>
</feature>
<proteinExistence type="predicted"/>
<dbReference type="RefSeq" id="WP_181055016.1">
    <property type="nucleotide sequence ID" value="NZ_JACDXJ010000008.1"/>
</dbReference>
<evidence type="ECO:0000313" key="3">
    <source>
        <dbReference type="Proteomes" id="UP000572984"/>
    </source>
</evidence>
<reference evidence="2 3" key="1">
    <citation type="submission" date="2020-07" db="EMBL/GenBank/DDBJ databases">
        <title>Draft genome and description of Microvirga mediterraneensis Marseille-Q2068 sp. nov.</title>
        <authorList>
            <person name="Boxberger M."/>
        </authorList>
    </citation>
    <scope>NUCLEOTIDE SEQUENCE [LARGE SCALE GENOMIC DNA]</scope>
    <source>
        <strain evidence="2 3">Marseille-Q2068</strain>
    </source>
</reference>
<comment type="caution">
    <text evidence="2">The sequence shown here is derived from an EMBL/GenBank/DDBJ whole genome shotgun (WGS) entry which is preliminary data.</text>
</comment>
<organism evidence="2 3">
    <name type="scientific">Microvirga mediterraneensis</name>
    <dbReference type="NCBI Taxonomy" id="2754695"/>
    <lineage>
        <taxon>Bacteria</taxon>
        <taxon>Pseudomonadati</taxon>
        <taxon>Pseudomonadota</taxon>
        <taxon>Alphaproteobacteria</taxon>
        <taxon>Hyphomicrobiales</taxon>
        <taxon>Methylobacteriaceae</taxon>
        <taxon>Microvirga</taxon>
    </lineage>
</organism>
<evidence type="ECO:0000256" key="1">
    <source>
        <dbReference type="SAM" id="MobiDB-lite"/>
    </source>
</evidence>
<dbReference type="Proteomes" id="UP000572984">
    <property type="component" value="Unassembled WGS sequence"/>
</dbReference>
<gene>
    <name evidence="2" type="ORF">H0S73_25455</name>
</gene>
<name>A0A838BVQ0_9HYPH</name>
<dbReference type="EMBL" id="JACDXJ010000008">
    <property type="protein sequence ID" value="MBA1159428.1"/>
    <property type="molecule type" value="Genomic_DNA"/>
</dbReference>
<sequence length="51" mass="6007">MRESRERTQQVAQFEALPKVIATTETRLEAEQARQVQRQRQRQRGRGGPSR</sequence>